<keyword evidence="3" id="KW-1185">Reference proteome</keyword>
<proteinExistence type="predicted"/>
<feature type="region of interest" description="Disordered" evidence="1">
    <location>
        <begin position="388"/>
        <end position="410"/>
    </location>
</feature>
<accession>A0A1L9S4I8</accession>
<name>A0A1L9S4I8_9EURO</name>
<dbReference type="AlphaFoldDB" id="A0A1L9S4I8"/>
<evidence type="ECO:0000313" key="2">
    <source>
        <dbReference type="EMBL" id="OJJ42078.1"/>
    </source>
</evidence>
<evidence type="ECO:0000256" key="1">
    <source>
        <dbReference type="SAM" id="MobiDB-lite"/>
    </source>
</evidence>
<protein>
    <submittedName>
        <fullName evidence="2">Uncharacterized protein</fullName>
    </submittedName>
</protein>
<evidence type="ECO:0000313" key="3">
    <source>
        <dbReference type="Proteomes" id="UP000184188"/>
    </source>
</evidence>
<dbReference type="VEuPathDB" id="FungiDB:ASPZODRAFT_20804"/>
<dbReference type="STRING" id="1073090.A0A1L9S4I8"/>
<gene>
    <name evidence="2" type="ORF">ASPZODRAFT_20804</name>
</gene>
<dbReference type="OrthoDB" id="2992173at2759"/>
<sequence length="1274" mass="139698">MPLAVVIPLQVDAFQLNESLINTGKAFIAPFSLPDYSSLEPGARLQHDAIPHLDLRAAVPSSINARLSDLDTGVARQDRLGVYLHWTIPKPFRAGVMATESAEAAHETNKKKRGIKGDSEFTALPDRWVIIRRINDTTPLPKYAGFMLESNRIRRLNRDELAGVDLDTEAAPFVDHTGTPDTQHGVLLGAKNKLDEWREELTDDADETTLADFHVPLTITDSANLLFADFQHHGMNVFGVHDDLTYFSAETNTLCTLESAEVSYQVIGYHALRGYDPIASSEAATNADLLSTHGMALEEDNAEWLATRAPIRSLCHGTVDLRWSRQNRPAIVPADDAAEAFAQSHPVAIGTDLVDAMAAIFEAPAKTDHADATLAAAFRHLQVLAADPEDDSKTQQGKTSGFKPVHGGDVWKLRNDTEAGEAGEAAQPAQAEAALDKLNASQRLLDAGQRHSRLLQHLLFCEWWKARAAGFADRWDGNGSTAEDDGFESMQSWYQEHLPETRSRTREILTELLTLHLREKDGSVGLLAALQDDIRSLQGDSPVEKIASKCFFSAKDPTILLSEMESSWPEEFAADTIPVRLNTQVRRLDDPAGHDDAWQLFQTGLASLPSWVHACVDDLRHGWSMPGASDYAGQAWFPLFIEWEADYFPIPYQHWTLHETASGTVEYRIKETVDVAGLGAQPRGLSGRSNVLPEGAKAMATLVEQVVNRSRPEMLEKMLPKGQRDAIDKALAALLRNVLGAELHGITDHLLTLVRGTHALPNPTPDNDTPSRWLATLFPRLAVHDHSAVLQFLAAGAGADATPYTALLPVQGVSRRGGEPLFHPVTHGQVRFTKLNLIDKFGQVVCAFDPRPGQLLRPIYPSVSADLACLRNETVPGRAFANAVLAEPEGRCQFFQLGPRINQDARFNAAWVARTTDRQGTSPSSPWRQLLEWESPVWGWVVCNLQDESLQVLTGEGAFCGEILVSSRRWMDSDGQVVAGIPETSSRDLTAFMARLAVSSAFLRRVWDMVVDANEHIHHTPGQADSQPALIGRPLALVSMGWSLELATRPMRDQTDQPGMPDKSLLDYEFALKLGDRQSLHDGLVAYAPASGDSFTFDRLFTVYGDPQPPGQTPAPDSLLQAENIPFHPYWINPTEYSSKAADAFAAAHTDRLQVYAALIDPFQSVHGFSGILPTTTLTVPPWALDRDIKAMKTLLRAGPLLIAGDIPATTASDSDTPSNATLPIDSPPGTWTWMQPVADGNTKNRLYSLTPAPKEFAVSDGLQTLVEGFMRGD</sequence>
<dbReference type="RefSeq" id="XP_022576588.1">
    <property type="nucleotide sequence ID" value="XM_022727678.1"/>
</dbReference>
<dbReference type="GeneID" id="34614142"/>
<dbReference type="EMBL" id="KV878370">
    <property type="protein sequence ID" value="OJJ42078.1"/>
    <property type="molecule type" value="Genomic_DNA"/>
</dbReference>
<organism evidence="2 3">
    <name type="scientific">Penicilliopsis zonata CBS 506.65</name>
    <dbReference type="NCBI Taxonomy" id="1073090"/>
    <lineage>
        <taxon>Eukaryota</taxon>
        <taxon>Fungi</taxon>
        <taxon>Dikarya</taxon>
        <taxon>Ascomycota</taxon>
        <taxon>Pezizomycotina</taxon>
        <taxon>Eurotiomycetes</taxon>
        <taxon>Eurotiomycetidae</taxon>
        <taxon>Eurotiales</taxon>
        <taxon>Aspergillaceae</taxon>
        <taxon>Penicilliopsis</taxon>
    </lineage>
</organism>
<reference evidence="3" key="1">
    <citation type="journal article" date="2017" name="Genome Biol.">
        <title>Comparative genomics reveals high biological diversity and specific adaptations in the industrially and medically important fungal genus Aspergillus.</title>
        <authorList>
            <person name="de Vries R.P."/>
            <person name="Riley R."/>
            <person name="Wiebenga A."/>
            <person name="Aguilar-Osorio G."/>
            <person name="Amillis S."/>
            <person name="Uchima C.A."/>
            <person name="Anderluh G."/>
            <person name="Asadollahi M."/>
            <person name="Askin M."/>
            <person name="Barry K."/>
            <person name="Battaglia E."/>
            <person name="Bayram O."/>
            <person name="Benocci T."/>
            <person name="Braus-Stromeyer S.A."/>
            <person name="Caldana C."/>
            <person name="Canovas D."/>
            <person name="Cerqueira G.C."/>
            <person name="Chen F."/>
            <person name="Chen W."/>
            <person name="Choi C."/>
            <person name="Clum A."/>
            <person name="Dos Santos R.A."/>
            <person name="Damasio A.R."/>
            <person name="Diallinas G."/>
            <person name="Emri T."/>
            <person name="Fekete E."/>
            <person name="Flipphi M."/>
            <person name="Freyberg S."/>
            <person name="Gallo A."/>
            <person name="Gournas C."/>
            <person name="Habgood R."/>
            <person name="Hainaut M."/>
            <person name="Harispe M.L."/>
            <person name="Henrissat B."/>
            <person name="Hilden K.S."/>
            <person name="Hope R."/>
            <person name="Hossain A."/>
            <person name="Karabika E."/>
            <person name="Karaffa L."/>
            <person name="Karanyi Z."/>
            <person name="Krasevec N."/>
            <person name="Kuo A."/>
            <person name="Kusch H."/>
            <person name="LaButti K."/>
            <person name="Lagendijk E.L."/>
            <person name="Lapidus A."/>
            <person name="Levasseur A."/>
            <person name="Lindquist E."/>
            <person name="Lipzen A."/>
            <person name="Logrieco A.F."/>
            <person name="MacCabe A."/>
            <person name="Maekelae M.R."/>
            <person name="Malavazi I."/>
            <person name="Melin P."/>
            <person name="Meyer V."/>
            <person name="Mielnichuk N."/>
            <person name="Miskei M."/>
            <person name="Molnar A.P."/>
            <person name="Mule G."/>
            <person name="Ngan C.Y."/>
            <person name="Orejas M."/>
            <person name="Orosz E."/>
            <person name="Ouedraogo J.P."/>
            <person name="Overkamp K.M."/>
            <person name="Park H.-S."/>
            <person name="Perrone G."/>
            <person name="Piumi F."/>
            <person name="Punt P.J."/>
            <person name="Ram A.F."/>
            <person name="Ramon A."/>
            <person name="Rauscher S."/>
            <person name="Record E."/>
            <person name="Riano-Pachon D.M."/>
            <person name="Robert V."/>
            <person name="Roehrig J."/>
            <person name="Ruller R."/>
            <person name="Salamov A."/>
            <person name="Salih N.S."/>
            <person name="Samson R.A."/>
            <person name="Sandor E."/>
            <person name="Sanguinetti M."/>
            <person name="Schuetze T."/>
            <person name="Sepcic K."/>
            <person name="Shelest E."/>
            <person name="Sherlock G."/>
            <person name="Sophianopoulou V."/>
            <person name="Squina F.M."/>
            <person name="Sun H."/>
            <person name="Susca A."/>
            <person name="Todd R.B."/>
            <person name="Tsang A."/>
            <person name="Unkles S.E."/>
            <person name="van de Wiele N."/>
            <person name="van Rossen-Uffink D."/>
            <person name="Oliveira J.V."/>
            <person name="Vesth T.C."/>
            <person name="Visser J."/>
            <person name="Yu J.-H."/>
            <person name="Zhou M."/>
            <person name="Andersen M.R."/>
            <person name="Archer D.B."/>
            <person name="Baker S.E."/>
            <person name="Benoit I."/>
            <person name="Brakhage A.A."/>
            <person name="Braus G.H."/>
            <person name="Fischer R."/>
            <person name="Frisvad J.C."/>
            <person name="Goldman G.H."/>
            <person name="Houbraken J."/>
            <person name="Oakley B."/>
            <person name="Pocsi I."/>
            <person name="Scazzocchio C."/>
            <person name="Seiboth B."/>
            <person name="vanKuyk P.A."/>
            <person name="Wortman J."/>
            <person name="Dyer P.S."/>
            <person name="Grigoriev I.V."/>
        </authorList>
    </citation>
    <scope>NUCLEOTIDE SEQUENCE [LARGE SCALE GENOMIC DNA]</scope>
    <source>
        <strain evidence="3">CBS 506.65</strain>
    </source>
</reference>
<dbReference type="Proteomes" id="UP000184188">
    <property type="component" value="Unassembled WGS sequence"/>
</dbReference>